<dbReference type="GO" id="GO:0015074">
    <property type="term" value="P:DNA integration"/>
    <property type="evidence" value="ECO:0007669"/>
    <property type="project" value="InterPro"/>
</dbReference>
<dbReference type="AlphaFoldDB" id="A0A4R4WP55"/>
<name>A0A4R4WP55_9ACTN</name>
<dbReference type="Proteomes" id="UP000294543">
    <property type="component" value="Unassembled WGS sequence"/>
</dbReference>
<dbReference type="InterPro" id="IPR011010">
    <property type="entry name" value="DNA_brk_join_enz"/>
</dbReference>
<feature type="domain" description="Tyr recombinase" evidence="2">
    <location>
        <begin position="5"/>
        <end position="188"/>
    </location>
</feature>
<protein>
    <recommendedName>
        <fullName evidence="2">Tyr recombinase domain-containing protein</fullName>
    </recommendedName>
</protein>
<reference evidence="3 4" key="1">
    <citation type="submission" date="2019-03" db="EMBL/GenBank/DDBJ databases">
        <title>Draft genome sequences of novel Actinobacteria.</title>
        <authorList>
            <person name="Sahin N."/>
            <person name="Ay H."/>
            <person name="Saygin H."/>
        </authorList>
    </citation>
    <scope>NUCLEOTIDE SEQUENCE [LARGE SCALE GENOMIC DNA]</scope>
    <source>
        <strain evidence="3 4">KC712</strain>
    </source>
</reference>
<keyword evidence="1" id="KW-0233">DNA recombination</keyword>
<sequence length="188" mass="21147">MPRRSAPRALEERARIRWLRAVEAHLSSRGRCIALIAYYGGARISEVVRLDVEDVQMSARKGRLRLYGKGGKFREVDIHPRLRTELQLRLDERPDWPHAGDHRALFLNARGGRLTARAAGGILAEIARMAGLDDATTAHILRHTLAPRWFAVGPTWSLSPRSSDSWPVYPYLGSGPETREPHSDSVNQ</sequence>
<accession>A0A4R4WP55</accession>
<organism evidence="3 4">
    <name type="scientific">Nonomuraea diastatica</name>
    <dbReference type="NCBI Taxonomy" id="1848329"/>
    <lineage>
        <taxon>Bacteria</taxon>
        <taxon>Bacillati</taxon>
        <taxon>Actinomycetota</taxon>
        <taxon>Actinomycetes</taxon>
        <taxon>Streptosporangiales</taxon>
        <taxon>Streptosporangiaceae</taxon>
        <taxon>Nonomuraea</taxon>
    </lineage>
</organism>
<evidence type="ECO:0000256" key="1">
    <source>
        <dbReference type="ARBA" id="ARBA00023172"/>
    </source>
</evidence>
<dbReference type="GO" id="GO:0006310">
    <property type="term" value="P:DNA recombination"/>
    <property type="evidence" value="ECO:0007669"/>
    <property type="project" value="UniProtKB-KW"/>
</dbReference>
<dbReference type="OrthoDB" id="3216862at2"/>
<comment type="caution">
    <text evidence="3">The sequence shown here is derived from an EMBL/GenBank/DDBJ whole genome shotgun (WGS) entry which is preliminary data.</text>
</comment>
<dbReference type="InterPro" id="IPR013762">
    <property type="entry name" value="Integrase-like_cat_sf"/>
</dbReference>
<evidence type="ECO:0000313" key="4">
    <source>
        <dbReference type="Proteomes" id="UP000294543"/>
    </source>
</evidence>
<dbReference type="PROSITE" id="PS51898">
    <property type="entry name" value="TYR_RECOMBINASE"/>
    <property type="match status" value="1"/>
</dbReference>
<dbReference type="Pfam" id="PF00589">
    <property type="entry name" value="Phage_integrase"/>
    <property type="match status" value="1"/>
</dbReference>
<gene>
    <name evidence="3" type="ORF">E1294_22705</name>
</gene>
<dbReference type="Gene3D" id="1.10.443.10">
    <property type="entry name" value="Intergrase catalytic core"/>
    <property type="match status" value="1"/>
</dbReference>
<dbReference type="EMBL" id="SMKP01000064">
    <property type="protein sequence ID" value="TDD18934.1"/>
    <property type="molecule type" value="Genomic_DNA"/>
</dbReference>
<evidence type="ECO:0000259" key="2">
    <source>
        <dbReference type="PROSITE" id="PS51898"/>
    </source>
</evidence>
<dbReference type="InterPro" id="IPR002104">
    <property type="entry name" value="Integrase_catalytic"/>
</dbReference>
<proteinExistence type="predicted"/>
<dbReference type="GO" id="GO:0003677">
    <property type="term" value="F:DNA binding"/>
    <property type="evidence" value="ECO:0007669"/>
    <property type="project" value="InterPro"/>
</dbReference>
<dbReference type="RefSeq" id="WP_132511239.1">
    <property type="nucleotide sequence ID" value="NZ_SMKP01000064.1"/>
</dbReference>
<dbReference type="SUPFAM" id="SSF56349">
    <property type="entry name" value="DNA breaking-rejoining enzymes"/>
    <property type="match status" value="1"/>
</dbReference>
<keyword evidence="4" id="KW-1185">Reference proteome</keyword>
<evidence type="ECO:0000313" key="3">
    <source>
        <dbReference type="EMBL" id="TDD18934.1"/>
    </source>
</evidence>